<feature type="transmembrane region" description="Helical" evidence="6">
    <location>
        <begin position="50"/>
        <end position="75"/>
    </location>
</feature>
<feature type="transmembrane region" description="Helical" evidence="6">
    <location>
        <begin position="20"/>
        <end position="38"/>
    </location>
</feature>
<keyword evidence="3 6" id="KW-0812">Transmembrane</keyword>
<keyword evidence="5 6" id="KW-0472">Membrane</keyword>
<dbReference type="PANTHER" id="PTHR30086:SF20">
    <property type="entry name" value="ARGININE EXPORTER PROTEIN ARGO-RELATED"/>
    <property type="match status" value="1"/>
</dbReference>
<evidence type="ECO:0000256" key="6">
    <source>
        <dbReference type="SAM" id="Phobius"/>
    </source>
</evidence>
<feature type="transmembrane region" description="Helical" evidence="6">
    <location>
        <begin position="81"/>
        <end position="101"/>
    </location>
</feature>
<organism evidence="7 8">
    <name type="scientific">Burkholderia lata (strain ATCC 17760 / DSM 23089 / LMG 22485 / NCIMB 9086 / R18194 / 383)</name>
    <dbReference type="NCBI Taxonomy" id="482957"/>
    <lineage>
        <taxon>Bacteria</taxon>
        <taxon>Pseudomonadati</taxon>
        <taxon>Pseudomonadota</taxon>
        <taxon>Betaproteobacteria</taxon>
        <taxon>Burkholderiales</taxon>
        <taxon>Burkholderiaceae</taxon>
        <taxon>Burkholderia</taxon>
        <taxon>Burkholderia cepacia complex</taxon>
    </lineage>
</organism>
<dbReference type="PANTHER" id="PTHR30086">
    <property type="entry name" value="ARGININE EXPORTER PROTEIN ARGO"/>
    <property type="match status" value="1"/>
</dbReference>
<dbReference type="GO" id="GO:0005886">
    <property type="term" value="C:plasma membrane"/>
    <property type="evidence" value="ECO:0007669"/>
    <property type="project" value="UniProtKB-SubCell"/>
</dbReference>
<dbReference type="InterPro" id="IPR001123">
    <property type="entry name" value="LeuE-type"/>
</dbReference>
<dbReference type="AlphaFoldDB" id="Q396M0"/>
<protein>
    <submittedName>
        <fullName evidence="7">Lysine exporter family protein (LYSE/YGGA)</fullName>
    </submittedName>
</protein>
<dbReference type="PATRIC" id="fig|482957.22.peg.5173"/>
<keyword evidence="2" id="KW-1003">Cell membrane</keyword>
<evidence type="ECO:0000256" key="4">
    <source>
        <dbReference type="ARBA" id="ARBA00022989"/>
    </source>
</evidence>
<proteinExistence type="predicted"/>
<feature type="transmembrane region" description="Helical" evidence="6">
    <location>
        <begin position="122"/>
        <end position="145"/>
    </location>
</feature>
<dbReference type="Pfam" id="PF01810">
    <property type="entry name" value="LysE"/>
    <property type="match status" value="1"/>
</dbReference>
<keyword evidence="8" id="KW-1185">Reference proteome</keyword>
<keyword evidence="4 6" id="KW-1133">Transmembrane helix</keyword>
<accession>Q396M0</accession>
<evidence type="ECO:0000256" key="3">
    <source>
        <dbReference type="ARBA" id="ARBA00022692"/>
    </source>
</evidence>
<evidence type="ECO:0000313" key="7">
    <source>
        <dbReference type="EMBL" id="ABB11591.1"/>
    </source>
</evidence>
<dbReference type="EMBL" id="CP000152">
    <property type="protein sequence ID" value="ABB11591.1"/>
    <property type="molecule type" value="Genomic_DNA"/>
</dbReference>
<feature type="transmembrane region" description="Helical" evidence="6">
    <location>
        <begin position="157"/>
        <end position="178"/>
    </location>
</feature>
<dbReference type="HOGENOM" id="CLU_087840_1_1_4"/>
<comment type="subcellular location">
    <subcellularLocation>
        <location evidence="1">Cell membrane</location>
        <topology evidence="1">Multi-pass membrane protein</topology>
    </subcellularLocation>
</comment>
<evidence type="ECO:0000256" key="5">
    <source>
        <dbReference type="ARBA" id="ARBA00023136"/>
    </source>
</evidence>
<gene>
    <name evidence="7" type="ordered locus">Bcep18194_B1477</name>
</gene>
<evidence type="ECO:0000313" key="8">
    <source>
        <dbReference type="Proteomes" id="UP000002705"/>
    </source>
</evidence>
<name>Q396M0_BURL3</name>
<evidence type="ECO:0000256" key="2">
    <source>
        <dbReference type="ARBA" id="ARBA00022475"/>
    </source>
</evidence>
<reference evidence="7" key="1">
    <citation type="submission" date="2005-10" db="EMBL/GenBank/DDBJ databases">
        <title>Complete sequence of chromosome 2 of Burkholderia sp. 383.</title>
        <authorList>
            <consortium name="US DOE Joint Genome Institute"/>
            <person name="Copeland A."/>
            <person name="Lucas S."/>
            <person name="Lapidus A."/>
            <person name="Barry K."/>
            <person name="Detter J.C."/>
            <person name="Glavina T."/>
            <person name="Hammon N."/>
            <person name="Israni S."/>
            <person name="Pitluck S."/>
            <person name="Chain P."/>
            <person name="Malfatti S."/>
            <person name="Shin M."/>
            <person name="Vergez L."/>
            <person name="Schmutz J."/>
            <person name="Larimer F."/>
            <person name="Land M."/>
            <person name="Kyrpides N."/>
            <person name="Lykidis A."/>
            <person name="Richardson P."/>
        </authorList>
    </citation>
    <scope>NUCLEOTIDE SEQUENCE [LARGE SCALE GENOMIC DNA]</scope>
    <source>
        <strain evidence="7">383</strain>
    </source>
</reference>
<dbReference type="KEGG" id="bur:Bcep18194_B1477"/>
<sequence length="223" mass="22959">MPVPPVTCRKEQAMLFIKSVVMGLSIAVPVGPIGMLCIQRSLSRGFQAGFATGVGAACADAIYGLLGALGIAGIVTAFPMLTVGLKIGGGAFLVWLAWTVARQAPAASTALRDLPRTTVLRDFLTTFGLTLSNPMTILSFVGIFAALGPLSGARDGAMWPAVALMVAGVFIGSATWWLCLSGTTAALRTKMSFAFMHGLSRVSAAVIAVFGVIQVVAGVRGVI</sequence>
<dbReference type="Proteomes" id="UP000002705">
    <property type="component" value="Chromosome 2"/>
</dbReference>
<dbReference type="GO" id="GO:0015171">
    <property type="term" value="F:amino acid transmembrane transporter activity"/>
    <property type="evidence" value="ECO:0007669"/>
    <property type="project" value="TreeGrafter"/>
</dbReference>
<evidence type="ECO:0000256" key="1">
    <source>
        <dbReference type="ARBA" id="ARBA00004651"/>
    </source>
</evidence>
<feature type="transmembrane region" description="Helical" evidence="6">
    <location>
        <begin position="199"/>
        <end position="219"/>
    </location>
</feature>